<dbReference type="PANTHER" id="PTHR38042">
    <property type="entry name" value="UROPORPHYRINOGEN-III SYNTHASE, CHLOROPLASTIC"/>
    <property type="match status" value="1"/>
</dbReference>
<dbReference type="Pfam" id="PF02602">
    <property type="entry name" value="HEM4"/>
    <property type="match status" value="1"/>
</dbReference>
<comment type="pathway">
    <text evidence="1 9">Porphyrin-containing compound metabolism; protoporphyrin-IX biosynthesis; coproporphyrinogen-III from 5-aminolevulinate: step 3/4.</text>
</comment>
<reference evidence="11 12" key="1">
    <citation type="journal article" date="2022" name="bioRxiv">
        <title>Ecology and evolution of chlamydial symbionts of arthropods.</title>
        <authorList>
            <person name="Halter T."/>
            <person name="Koestlbacher S."/>
            <person name="Collingro A."/>
            <person name="Sixt B.S."/>
            <person name="Toenshoff E.R."/>
            <person name="Hendrickx F."/>
            <person name="Kostanjsek R."/>
            <person name="Horn M."/>
        </authorList>
    </citation>
    <scope>NUCLEOTIDE SEQUENCE [LARGE SCALE GENOMIC DNA]</scope>
    <source>
        <strain evidence="11">W744xW776</strain>
    </source>
</reference>
<evidence type="ECO:0000256" key="5">
    <source>
        <dbReference type="ARBA" id="ARBA00023244"/>
    </source>
</evidence>
<name>A0ABX8V6Z9_9BACT</name>
<protein>
    <recommendedName>
        <fullName evidence="7 9">Uroporphyrinogen-III synthase</fullName>
        <ecNumber evidence="3 9">4.2.1.75</ecNumber>
    </recommendedName>
</protein>
<comment type="catalytic activity">
    <reaction evidence="8 9">
        <text>hydroxymethylbilane = uroporphyrinogen III + H2O</text>
        <dbReference type="Rhea" id="RHEA:18965"/>
        <dbReference type="ChEBI" id="CHEBI:15377"/>
        <dbReference type="ChEBI" id="CHEBI:57308"/>
        <dbReference type="ChEBI" id="CHEBI:57845"/>
        <dbReference type="EC" id="4.2.1.75"/>
    </reaction>
</comment>
<sequence length="210" mass="23924">MKKVLYLGTDPSYYKAKGAQIIHYPVIQIVPRMDSYVKAAYSKLSNYTHLLFTSKNTVQVFFQQLNDLGISKNLLEPITIIAIGQVTASYVKKYAHCSFVAEKETQEGIVAFLRTQSLEKTHFFFPRSSLSRNVIMDFFQKSNISFQDCFIYDTVVQKNQPIPDLEDIDEIIFTSPSTIKAFLEIFSAIPLDKKLITMGPITQKALSEII</sequence>
<evidence type="ECO:0000256" key="1">
    <source>
        <dbReference type="ARBA" id="ARBA00004772"/>
    </source>
</evidence>
<dbReference type="EMBL" id="CP075587">
    <property type="protein sequence ID" value="QYF49235.1"/>
    <property type="molecule type" value="Genomic_DNA"/>
</dbReference>
<dbReference type="InterPro" id="IPR003754">
    <property type="entry name" value="4pyrrol_synth_uPrphyn_synth"/>
</dbReference>
<proteinExistence type="inferred from homology"/>
<dbReference type="InterPro" id="IPR039793">
    <property type="entry name" value="UROS/Hem4"/>
</dbReference>
<gene>
    <name evidence="11" type="ORF">RHABOEDO_001535</name>
</gene>
<evidence type="ECO:0000256" key="7">
    <source>
        <dbReference type="ARBA" id="ARBA00040167"/>
    </source>
</evidence>
<accession>A0ABX8V6Z9</accession>
<dbReference type="Gene3D" id="3.40.50.10090">
    <property type="match status" value="2"/>
</dbReference>
<evidence type="ECO:0000313" key="11">
    <source>
        <dbReference type="EMBL" id="QYF49235.1"/>
    </source>
</evidence>
<evidence type="ECO:0000256" key="8">
    <source>
        <dbReference type="ARBA" id="ARBA00048617"/>
    </source>
</evidence>
<dbReference type="InterPro" id="IPR036108">
    <property type="entry name" value="4pyrrol_syn_uPrphyn_synt_sf"/>
</dbReference>
<dbReference type="PANTHER" id="PTHR38042:SF1">
    <property type="entry name" value="UROPORPHYRINOGEN-III SYNTHASE, CHLOROPLASTIC"/>
    <property type="match status" value="1"/>
</dbReference>
<feature type="domain" description="Tetrapyrrole biosynthesis uroporphyrinogen III synthase" evidence="10">
    <location>
        <begin position="15"/>
        <end position="208"/>
    </location>
</feature>
<comment type="similarity">
    <text evidence="2 9">Belongs to the uroporphyrinogen-III synthase family.</text>
</comment>
<evidence type="ECO:0000256" key="4">
    <source>
        <dbReference type="ARBA" id="ARBA00023239"/>
    </source>
</evidence>
<dbReference type="RefSeq" id="WP_256439891.1">
    <property type="nucleotide sequence ID" value="NZ_CP075587.1"/>
</dbReference>
<organism evidence="11 12">
    <name type="scientific">Candidatus Rhabdochlamydia oedothoracis</name>
    <dbReference type="NCBI Taxonomy" id="2720720"/>
    <lineage>
        <taxon>Bacteria</taxon>
        <taxon>Pseudomonadati</taxon>
        <taxon>Chlamydiota</taxon>
        <taxon>Chlamydiia</taxon>
        <taxon>Parachlamydiales</taxon>
        <taxon>Candidatus Rhabdochlamydiaceae</taxon>
        <taxon>Candidatus Rhabdochlamydia</taxon>
    </lineage>
</organism>
<comment type="function">
    <text evidence="6 9">Catalyzes cyclization of the linear tetrapyrrole, hydroxymethylbilane, to the macrocyclic uroporphyrinogen III.</text>
</comment>
<evidence type="ECO:0000256" key="9">
    <source>
        <dbReference type="RuleBase" id="RU366031"/>
    </source>
</evidence>
<evidence type="ECO:0000256" key="6">
    <source>
        <dbReference type="ARBA" id="ARBA00037589"/>
    </source>
</evidence>
<keyword evidence="5 9" id="KW-0627">Porphyrin biosynthesis</keyword>
<evidence type="ECO:0000259" key="10">
    <source>
        <dbReference type="Pfam" id="PF02602"/>
    </source>
</evidence>
<keyword evidence="4 9" id="KW-0456">Lyase</keyword>
<evidence type="ECO:0000256" key="2">
    <source>
        <dbReference type="ARBA" id="ARBA00008133"/>
    </source>
</evidence>
<dbReference type="SUPFAM" id="SSF69618">
    <property type="entry name" value="HemD-like"/>
    <property type="match status" value="1"/>
</dbReference>
<evidence type="ECO:0000313" key="12">
    <source>
        <dbReference type="Proteomes" id="UP000826014"/>
    </source>
</evidence>
<dbReference type="CDD" id="cd06578">
    <property type="entry name" value="HemD"/>
    <property type="match status" value="1"/>
</dbReference>
<dbReference type="EC" id="4.2.1.75" evidence="3 9"/>
<keyword evidence="12" id="KW-1185">Reference proteome</keyword>
<dbReference type="Proteomes" id="UP000826014">
    <property type="component" value="Chromosome"/>
</dbReference>
<evidence type="ECO:0000256" key="3">
    <source>
        <dbReference type="ARBA" id="ARBA00013109"/>
    </source>
</evidence>